<dbReference type="EMBL" id="JAERQJ010000015">
    <property type="protein sequence ID" value="MBL0685979.1"/>
    <property type="molecule type" value="Genomic_DNA"/>
</dbReference>
<dbReference type="SUPFAM" id="SSF46785">
    <property type="entry name" value="Winged helix' DNA-binding domain"/>
    <property type="match status" value="1"/>
</dbReference>
<protein>
    <submittedName>
        <fullName evidence="2">Winged helix-turn-helix transcriptional regulator</fullName>
    </submittedName>
</protein>
<dbReference type="CDD" id="cd00090">
    <property type="entry name" value="HTH_ARSR"/>
    <property type="match status" value="1"/>
</dbReference>
<dbReference type="NCBIfam" id="NF033788">
    <property type="entry name" value="HTH_metalloreg"/>
    <property type="match status" value="1"/>
</dbReference>
<dbReference type="InterPro" id="IPR036388">
    <property type="entry name" value="WH-like_DNA-bd_sf"/>
</dbReference>
<sequence length="121" mass="14450">MRRDVFQAIADPVRREIIELLAEETLTVNAIAEKFDISRPAISKHLKILKECEIIDFKKEGRERFCHIKPKKLIPAFMWIEQYRGLWEDKLNSFEKYLNKLQTKTNLDEYSKRNGQTNHND</sequence>
<dbReference type="InterPro" id="IPR001845">
    <property type="entry name" value="HTH_ArsR_DNA-bd_dom"/>
</dbReference>
<dbReference type="Gene3D" id="1.10.10.10">
    <property type="entry name" value="Winged helix-like DNA-binding domain superfamily/Winged helix DNA-binding domain"/>
    <property type="match status" value="1"/>
</dbReference>
<dbReference type="PANTHER" id="PTHR38600">
    <property type="entry name" value="TRANSCRIPTIONAL REGULATORY PROTEIN"/>
    <property type="match status" value="1"/>
</dbReference>
<dbReference type="Pfam" id="PF01022">
    <property type="entry name" value="HTH_5"/>
    <property type="match status" value="1"/>
</dbReference>
<evidence type="ECO:0000259" key="1">
    <source>
        <dbReference type="PROSITE" id="PS50987"/>
    </source>
</evidence>
<dbReference type="InterPro" id="IPR036390">
    <property type="entry name" value="WH_DNA-bd_sf"/>
</dbReference>
<gene>
    <name evidence="2" type="ORF">JJQ60_20800</name>
</gene>
<dbReference type="SMART" id="SM00418">
    <property type="entry name" value="HTH_ARSR"/>
    <property type="match status" value="1"/>
</dbReference>
<reference evidence="2" key="1">
    <citation type="submission" date="2021-01" db="EMBL/GenBank/DDBJ databases">
        <authorList>
            <person name="Zhong Y.L."/>
        </authorList>
    </citation>
    <scope>NUCLEOTIDE SEQUENCE</scope>
    <source>
        <strain evidence="2">KCTC 23302</strain>
    </source>
</reference>
<keyword evidence="3" id="KW-1185">Reference proteome</keyword>
<comment type="caution">
    <text evidence="2">The sequence shown here is derived from an EMBL/GenBank/DDBJ whole genome shotgun (WGS) entry which is preliminary data.</text>
</comment>
<name>A0A936ZUT4_9FLAO</name>
<dbReference type="Proteomes" id="UP000651057">
    <property type="component" value="Unassembled WGS sequence"/>
</dbReference>
<dbReference type="PANTHER" id="PTHR38600:SF2">
    <property type="entry name" value="SLL0088 PROTEIN"/>
    <property type="match status" value="1"/>
</dbReference>
<accession>A0A936ZUT4</accession>
<proteinExistence type="predicted"/>
<dbReference type="PROSITE" id="PS50987">
    <property type="entry name" value="HTH_ARSR_2"/>
    <property type="match status" value="1"/>
</dbReference>
<dbReference type="GO" id="GO:0003700">
    <property type="term" value="F:DNA-binding transcription factor activity"/>
    <property type="evidence" value="ECO:0007669"/>
    <property type="project" value="InterPro"/>
</dbReference>
<dbReference type="AlphaFoldDB" id="A0A936ZUT4"/>
<dbReference type="PRINTS" id="PR00778">
    <property type="entry name" value="HTHARSR"/>
</dbReference>
<dbReference type="RefSeq" id="WP_201924467.1">
    <property type="nucleotide sequence ID" value="NZ_BAABAX010000016.1"/>
</dbReference>
<feature type="domain" description="HTH arsR-type" evidence="1">
    <location>
        <begin position="1"/>
        <end position="88"/>
    </location>
</feature>
<organism evidence="2 3">
    <name type="scientific">Aquimarina mytili</name>
    <dbReference type="NCBI Taxonomy" id="874423"/>
    <lineage>
        <taxon>Bacteria</taxon>
        <taxon>Pseudomonadati</taxon>
        <taxon>Bacteroidota</taxon>
        <taxon>Flavobacteriia</taxon>
        <taxon>Flavobacteriales</taxon>
        <taxon>Flavobacteriaceae</taxon>
        <taxon>Aquimarina</taxon>
    </lineage>
</organism>
<evidence type="ECO:0000313" key="3">
    <source>
        <dbReference type="Proteomes" id="UP000651057"/>
    </source>
</evidence>
<dbReference type="InterPro" id="IPR011991">
    <property type="entry name" value="ArsR-like_HTH"/>
</dbReference>
<evidence type="ECO:0000313" key="2">
    <source>
        <dbReference type="EMBL" id="MBL0685979.1"/>
    </source>
</evidence>